<accession>A0ABS1LER9</accession>
<evidence type="ECO:0008006" key="4">
    <source>
        <dbReference type="Google" id="ProtNLM"/>
    </source>
</evidence>
<feature type="signal peptide" evidence="1">
    <location>
        <begin position="1"/>
        <end position="28"/>
    </location>
</feature>
<sequence>MRRAARLSLLMAPFLVVSFLVAASPASADPVCLDLDPRTGDCNEWSEEDEIGEEADEDGETVTPDTEVNGGVACFFAEITNPQPPPYESFWDGHRDADRNPIGIALNCTYDPENRGLRWRYWAAEPPGGANAPDPVELARQAVGQLGIEPPQIGIVPHEKTTGAVGTVGVFVWGWTANPGPSTLGPLTAEAGEGPFTVSVVAEVDRLVWDWGDGIGTECAPPGTPFQEGFGFRASPDCGHDGYTSQGDKQVSLTAVWRIEWTAADATFGEFEHEVAATAPAEVRIGEVQVLRR</sequence>
<feature type="chain" id="PRO_5047407277" description="ATP/GTP-binding protein" evidence="1">
    <location>
        <begin position="29"/>
        <end position="293"/>
    </location>
</feature>
<dbReference type="Proteomes" id="UP000675409">
    <property type="component" value="Unassembled WGS sequence"/>
</dbReference>
<evidence type="ECO:0000256" key="1">
    <source>
        <dbReference type="SAM" id="SignalP"/>
    </source>
</evidence>
<proteinExistence type="predicted"/>
<keyword evidence="1" id="KW-0732">Signal</keyword>
<evidence type="ECO:0000313" key="2">
    <source>
        <dbReference type="EMBL" id="MBL0884766.1"/>
    </source>
</evidence>
<evidence type="ECO:0000313" key="3">
    <source>
        <dbReference type="Proteomes" id="UP000675409"/>
    </source>
</evidence>
<protein>
    <recommendedName>
        <fullName evidence="4">ATP/GTP-binding protein</fullName>
    </recommendedName>
</protein>
<reference evidence="2 3" key="1">
    <citation type="journal article" date="2021" name="Arch. Microbiol.">
        <title>Myceligenerans indicum sp. nov., an actinobacterium isolated from mangrove sediment of Sundarbans, India.</title>
        <authorList>
            <person name="Asha K."/>
            <person name="Bhadury P."/>
        </authorList>
    </citation>
    <scope>NUCLEOTIDE SEQUENCE [LARGE SCALE GENOMIC DNA]</scope>
    <source>
        <strain evidence="2 3">I2</strain>
    </source>
</reference>
<dbReference type="RefSeq" id="WP_201844599.1">
    <property type="nucleotide sequence ID" value="NZ_JABBYC010000001.1"/>
</dbReference>
<gene>
    <name evidence="2" type="ORF">HGK34_00465</name>
</gene>
<name>A0ABS1LER9_9MICO</name>
<comment type="caution">
    <text evidence="2">The sequence shown here is derived from an EMBL/GenBank/DDBJ whole genome shotgun (WGS) entry which is preliminary data.</text>
</comment>
<dbReference type="EMBL" id="JABBYC010000001">
    <property type="protein sequence ID" value="MBL0884766.1"/>
    <property type="molecule type" value="Genomic_DNA"/>
</dbReference>
<organism evidence="2 3">
    <name type="scientific">Myceligenerans indicum</name>
    <dbReference type="NCBI Taxonomy" id="2593663"/>
    <lineage>
        <taxon>Bacteria</taxon>
        <taxon>Bacillati</taxon>
        <taxon>Actinomycetota</taxon>
        <taxon>Actinomycetes</taxon>
        <taxon>Micrococcales</taxon>
        <taxon>Promicromonosporaceae</taxon>
        <taxon>Myceligenerans</taxon>
    </lineage>
</organism>
<keyword evidence="3" id="KW-1185">Reference proteome</keyword>